<gene>
    <name evidence="1" type="ORF">TPC1_30252</name>
</gene>
<dbReference type="EMBL" id="GDID01006353">
    <property type="protein sequence ID" value="JAP90253.1"/>
    <property type="molecule type" value="Transcribed_RNA"/>
</dbReference>
<sequence length="779" mass="92271">FAKKFLLQFNEKYDKQPTQEQNEQIKQITEKLFSVHNYDYLQQKDEHKRRINPYPLMYLEDQLKIDRKIITPEELLENYPFLCYVMDKEITQNLHPLNPCLVTAKTFNDAIKTGLSLKLQGDNEIFKSYIMPATNFDPDQPQYTSGYMDLDGVDDPAEMLQHIIITLSKLMIYEPEQIRLYVNFSNYHTLKSDFEAKNIKMHVYFPQFIFKDVTTLGIFNSVVTQGKADFHVTNRSGLFRGPHQLKFETENTCGTYNSFVVLKLEEGQKESWTTEKLRQIIESGVHNLEQDQHPYQQQLLKKDSIEKVYRQKSYYNLFQKVVAEPHCEDNNFQFLHYYAPRQIWHKDLEPSMYISINKNLEFVERDQSHRNPIAIRFDGKIMRAYPCEAQYVLSYENYLDALNPTYSTTLNDEVQILLKQGNLQKAVDKMVHLNGFRLHIYIDKLIEEFKVTKLDVVKCLIMSQNINIQRRYQMAKLLWTGQTLEQKIDLLKNAQQAQDLQYYLTQLKRDDRDGLSSAFFTILLKKLSIQQLEQFFMSYVDTAHDSYYCNRPSNQQLDGPKRQDWALFISTLLNEKELHLDDVDKLIKAIVHGITSNMVRFVGRRQHRFAQQIKQVEEPETVELKPKIKVQLIQQILLDKPDMLSILLSHNYFDVKMEHYVQACLYYQQTVQQSVKLMQQLKYEPHQIINVKSSPKIICEVYKDLYRVGYQEVIDVVLKVCNNEQQRDQLLQYCMLMRNQENLEVVEKVNQGIKQWGGELDHQLEQLKNNMEKKTEEGQ</sequence>
<evidence type="ECO:0000313" key="1">
    <source>
        <dbReference type="EMBL" id="JAP90253.1"/>
    </source>
</evidence>
<feature type="non-terminal residue" evidence="1">
    <location>
        <position position="779"/>
    </location>
</feature>
<protein>
    <submittedName>
        <fullName evidence="1">Uncharacterized protein</fullName>
    </submittedName>
</protein>
<reference evidence="1" key="1">
    <citation type="submission" date="2015-07" db="EMBL/GenBank/DDBJ databases">
        <title>Adaptation to a free-living lifestyle via gene acquisitions in the diplomonad Trepomonas sp. PC1.</title>
        <authorList>
            <person name="Xu F."/>
            <person name="Jerlstrom-Hultqvist J."/>
            <person name="Kolisko M."/>
            <person name="Simpson A.G.B."/>
            <person name="Roger A.J."/>
            <person name="Svard S.G."/>
            <person name="Andersson J.O."/>
        </authorList>
    </citation>
    <scope>NUCLEOTIDE SEQUENCE</scope>
    <source>
        <strain evidence="1">PC1</strain>
    </source>
</reference>
<proteinExistence type="predicted"/>
<feature type="non-terminal residue" evidence="1">
    <location>
        <position position="1"/>
    </location>
</feature>
<dbReference type="AlphaFoldDB" id="A0A146K023"/>
<name>A0A146K023_9EUKA</name>
<organism evidence="1">
    <name type="scientific">Trepomonas sp. PC1</name>
    <dbReference type="NCBI Taxonomy" id="1076344"/>
    <lineage>
        <taxon>Eukaryota</taxon>
        <taxon>Metamonada</taxon>
        <taxon>Diplomonadida</taxon>
        <taxon>Hexamitidae</taxon>
        <taxon>Hexamitinae</taxon>
        <taxon>Trepomonas</taxon>
    </lineage>
</organism>
<accession>A0A146K023</accession>